<dbReference type="RefSeq" id="WP_013798442.1">
    <property type="nucleotide sequence ID" value="NC_015562.1"/>
</dbReference>
<feature type="domain" description="Toprim" evidence="2">
    <location>
        <begin position="25"/>
        <end position="107"/>
    </location>
</feature>
<dbReference type="PANTHER" id="PTHR39964:SF2">
    <property type="entry name" value="UPF0292 PROTEIN MJ1624"/>
    <property type="match status" value="1"/>
</dbReference>
<dbReference type="EMBL" id="CP002737">
    <property type="protein sequence ID" value="AEF95833.1"/>
    <property type="molecule type" value="Genomic_DNA"/>
</dbReference>
<evidence type="ECO:0000259" key="2">
    <source>
        <dbReference type="PROSITE" id="PS50880"/>
    </source>
</evidence>
<dbReference type="PANTHER" id="PTHR39964">
    <property type="entry name" value="UPF0292 PROTEIN TK1411"/>
    <property type="match status" value="1"/>
</dbReference>
<keyword evidence="4" id="KW-1185">Reference proteome</keyword>
<dbReference type="Gene3D" id="3.40.1360.10">
    <property type="match status" value="1"/>
</dbReference>
<name>F6BAL9_METIK</name>
<dbReference type="HOGENOM" id="CLU_140789_0_0_2"/>
<reference evidence="3 4" key="1">
    <citation type="submission" date="2011-05" db="EMBL/GenBank/DDBJ databases">
        <title>Complete sequence of Methanotorris igneus Kol 5.</title>
        <authorList>
            <consortium name="US DOE Joint Genome Institute"/>
            <person name="Lucas S."/>
            <person name="Han J."/>
            <person name="Lapidus A."/>
            <person name="Cheng J.-F."/>
            <person name="Goodwin L."/>
            <person name="Pitluck S."/>
            <person name="Peters L."/>
            <person name="Mikhailova N."/>
            <person name="Chertkov O."/>
            <person name="Han C."/>
            <person name="Tapia R."/>
            <person name="Land M."/>
            <person name="Hauser L."/>
            <person name="Kyrpides N."/>
            <person name="Ivanova N."/>
            <person name="Pagani I."/>
            <person name="Sieprawska-Lupa M."/>
            <person name="Whitman W."/>
            <person name="Woyke T."/>
        </authorList>
    </citation>
    <scope>NUCLEOTIDE SEQUENCE [LARGE SCALE GENOMIC DNA]</scope>
    <source>
        <strain evidence="4">DSM 5666 / JCM 11834 / Kol 5</strain>
    </source>
</reference>
<dbReference type="KEGG" id="mig:Metig_0277"/>
<sequence length="134" mass="15672">MYSRMEYLIKLMEVIEELKEEVERGIPIIVEGKKDVKSLRNLGVDGIFITVSRTPIFEIADELIANNIREVILLTDFDKRGRQFARAIVDELQSRGIKVNTEIRKKIIKYSHGDLKDVESLYIYISRRIEGIRF</sequence>
<dbReference type="Pfam" id="PF01751">
    <property type="entry name" value="Toprim"/>
    <property type="match status" value="1"/>
</dbReference>
<dbReference type="SMART" id="SM00493">
    <property type="entry name" value="TOPRIM"/>
    <property type="match status" value="1"/>
</dbReference>
<dbReference type="OrthoDB" id="56459at2157"/>
<accession>F6BAL9</accession>
<gene>
    <name evidence="3" type="ordered locus">Metig_0277</name>
</gene>
<dbReference type="AlphaFoldDB" id="F6BAL9"/>
<dbReference type="PROSITE" id="PS50880">
    <property type="entry name" value="TOPRIM"/>
    <property type="match status" value="1"/>
</dbReference>
<dbReference type="HAMAP" id="MF_01095">
    <property type="entry name" value="UPF0292"/>
    <property type="match status" value="1"/>
</dbReference>
<protein>
    <recommendedName>
        <fullName evidence="1">UPF0292 protein Metig_0277</fullName>
    </recommendedName>
</protein>
<dbReference type="NCBIfam" id="NF003094">
    <property type="entry name" value="PRK04017.1-5"/>
    <property type="match status" value="1"/>
</dbReference>
<dbReference type="InterPro" id="IPR022972">
    <property type="entry name" value="UPF0292"/>
</dbReference>
<dbReference type="Proteomes" id="UP000009227">
    <property type="component" value="Chromosome"/>
</dbReference>
<evidence type="ECO:0000313" key="4">
    <source>
        <dbReference type="Proteomes" id="UP000009227"/>
    </source>
</evidence>
<proteinExistence type="inferred from homology"/>
<evidence type="ECO:0000313" key="3">
    <source>
        <dbReference type="EMBL" id="AEF95833.1"/>
    </source>
</evidence>
<dbReference type="SUPFAM" id="SSF110455">
    <property type="entry name" value="Toprim domain"/>
    <property type="match status" value="1"/>
</dbReference>
<dbReference type="STRING" id="880724.Metig_0277"/>
<dbReference type="InterPro" id="IPR006171">
    <property type="entry name" value="TOPRIM_dom"/>
</dbReference>
<comment type="similarity">
    <text evidence="1">Belongs to the UPF0292 family.</text>
</comment>
<evidence type="ECO:0000256" key="1">
    <source>
        <dbReference type="HAMAP-Rule" id="MF_01095"/>
    </source>
</evidence>
<organism evidence="4">
    <name type="scientific">Methanotorris igneus (strain DSM 5666 / JCM 11834 / Kol 5)</name>
    <dbReference type="NCBI Taxonomy" id="880724"/>
    <lineage>
        <taxon>Archaea</taxon>
        <taxon>Methanobacteriati</taxon>
        <taxon>Methanobacteriota</taxon>
        <taxon>Methanomada group</taxon>
        <taxon>Methanococci</taxon>
        <taxon>Methanococcales</taxon>
        <taxon>Methanocaldococcaceae</taxon>
        <taxon>Methanotorris</taxon>
    </lineage>
</organism>
<dbReference type="GeneID" id="10643112"/>